<dbReference type="Gene3D" id="3.30.300.180">
    <property type="match status" value="1"/>
</dbReference>
<evidence type="ECO:0000259" key="2">
    <source>
        <dbReference type="Pfam" id="PF11638"/>
    </source>
</evidence>
<reference evidence="3" key="1">
    <citation type="journal article" date="2014" name="Front. Microbiol.">
        <title>High frequency of phylogenetically diverse reductive dehalogenase-homologous genes in deep subseafloor sedimentary metagenomes.</title>
        <authorList>
            <person name="Kawai M."/>
            <person name="Futagami T."/>
            <person name="Toyoda A."/>
            <person name="Takaki Y."/>
            <person name="Nishi S."/>
            <person name="Hori S."/>
            <person name="Arai W."/>
            <person name="Tsubouchi T."/>
            <person name="Morono Y."/>
            <person name="Uchiyama I."/>
            <person name="Ito T."/>
            <person name="Fujiyama A."/>
            <person name="Inagaki F."/>
            <person name="Takami H."/>
        </authorList>
    </citation>
    <scope>NUCLEOTIDE SEQUENCE</scope>
    <source>
        <strain evidence="3">Expedition CK06-06</strain>
    </source>
</reference>
<dbReference type="AlphaFoldDB" id="X1VBY9"/>
<dbReference type="GO" id="GO:0006270">
    <property type="term" value="P:DNA replication initiation"/>
    <property type="evidence" value="ECO:0007669"/>
    <property type="project" value="TreeGrafter"/>
</dbReference>
<dbReference type="InterPro" id="IPR024633">
    <property type="entry name" value="DnaA_N_dom"/>
</dbReference>
<evidence type="ECO:0008006" key="4">
    <source>
        <dbReference type="Google" id="ProtNLM"/>
    </source>
</evidence>
<name>X1VBY9_9ZZZZ</name>
<proteinExistence type="predicted"/>
<evidence type="ECO:0000313" key="3">
    <source>
        <dbReference type="EMBL" id="GAJ03570.1"/>
    </source>
</evidence>
<organism evidence="3">
    <name type="scientific">marine sediment metagenome</name>
    <dbReference type="NCBI Taxonomy" id="412755"/>
    <lineage>
        <taxon>unclassified sequences</taxon>
        <taxon>metagenomes</taxon>
        <taxon>ecological metagenomes</taxon>
    </lineage>
</organism>
<comment type="caution">
    <text evidence="3">The sequence shown here is derived from an EMBL/GenBank/DDBJ whole genome shotgun (WGS) entry which is preliminary data.</text>
</comment>
<feature type="non-terminal residue" evidence="3">
    <location>
        <position position="172"/>
    </location>
</feature>
<gene>
    <name evidence="3" type="ORF">S12H4_50073</name>
</gene>
<dbReference type="GO" id="GO:0003688">
    <property type="term" value="F:DNA replication origin binding"/>
    <property type="evidence" value="ECO:0007669"/>
    <property type="project" value="TreeGrafter"/>
</dbReference>
<feature type="domain" description="Chromosomal replication initiator protein DnaA ATPAse" evidence="1">
    <location>
        <begin position="122"/>
        <end position="172"/>
    </location>
</feature>
<accession>X1VBY9</accession>
<dbReference type="SUPFAM" id="SSF52540">
    <property type="entry name" value="P-loop containing nucleoside triphosphate hydrolases"/>
    <property type="match status" value="1"/>
</dbReference>
<protein>
    <recommendedName>
        <fullName evidence="4">Chromosomal replication initiator protein DnaA domain-containing protein</fullName>
    </recommendedName>
</protein>
<evidence type="ECO:0000259" key="1">
    <source>
        <dbReference type="Pfam" id="PF00308"/>
    </source>
</evidence>
<feature type="domain" description="DnaA N-terminal" evidence="2">
    <location>
        <begin position="5"/>
        <end position="67"/>
    </location>
</feature>
<dbReference type="EMBL" id="BARW01031488">
    <property type="protein sequence ID" value="GAJ03570.1"/>
    <property type="molecule type" value="Genomic_DNA"/>
</dbReference>
<dbReference type="InterPro" id="IPR038454">
    <property type="entry name" value="DnaA_N_sf"/>
</dbReference>
<dbReference type="Gene3D" id="3.40.50.300">
    <property type="entry name" value="P-loop containing nucleotide triphosphate hydrolases"/>
    <property type="match status" value="1"/>
</dbReference>
<dbReference type="PANTHER" id="PTHR30050">
    <property type="entry name" value="CHROMOSOMAL REPLICATION INITIATOR PROTEIN DNAA"/>
    <property type="match status" value="1"/>
</dbReference>
<dbReference type="Pfam" id="PF11638">
    <property type="entry name" value="DnaA_N"/>
    <property type="match status" value="1"/>
</dbReference>
<dbReference type="InterPro" id="IPR027417">
    <property type="entry name" value="P-loop_NTPase"/>
</dbReference>
<dbReference type="Pfam" id="PF00308">
    <property type="entry name" value="Bac_DnaA"/>
    <property type="match status" value="1"/>
</dbReference>
<dbReference type="GO" id="GO:0005886">
    <property type="term" value="C:plasma membrane"/>
    <property type="evidence" value="ECO:0007669"/>
    <property type="project" value="TreeGrafter"/>
</dbReference>
<dbReference type="InterPro" id="IPR013317">
    <property type="entry name" value="DnaA_dom"/>
</dbReference>
<sequence length="172" mass="19443">MDTKEAWETVLGEIELQISRPNFLTWLKQSRLLKNDKKNGVALVGLPNNFAKEWVKNRYHKLILGSLRNIDGSIKKIDYVVINTQAQVLVKSSRTKQRGSKDLYIKPQSSLMELSVDPKTNLNPRYSLTTFVVGQSNELAHAAVQAVIQHVGKKYNPLFIYGKVGLGKTHLI</sequence>
<dbReference type="PANTHER" id="PTHR30050:SF2">
    <property type="entry name" value="CHROMOSOMAL REPLICATION INITIATOR PROTEIN DNAA"/>
    <property type="match status" value="1"/>
</dbReference>